<comment type="catalytic activity">
    <reaction evidence="4">
        <text>a ribonucleoside 5'-triphosphate + H2O = a ribonucleoside 5'-phosphate + diphosphate + H(+)</text>
        <dbReference type="Rhea" id="RHEA:23996"/>
        <dbReference type="ChEBI" id="CHEBI:15377"/>
        <dbReference type="ChEBI" id="CHEBI:15378"/>
        <dbReference type="ChEBI" id="CHEBI:33019"/>
        <dbReference type="ChEBI" id="CHEBI:58043"/>
        <dbReference type="ChEBI" id="CHEBI:61557"/>
        <dbReference type="EC" id="3.6.1.9"/>
    </reaction>
</comment>
<evidence type="ECO:0000313" key="5">
    <source>
        <dbReference type="EMBL" id="MDR6533918.1"/>
    </source>
</evidence>
<dbReference type="EC" id="3.6.1.9" evidence="4"/>
<proteinExistence type="inferred from homology"/>
<evidence type="ECO:0000256" key="1">
    <source>
        <dbReference type="ARBA" id="ARBA00001968"/>
    </source>
</evidence>
<comment type="caution">
    <text evidence="4">Lacks conserved residue(s) required for the propagation of feature annotation.</text>
</comment>
<keyword evidence="4" id="KW-0963">Cytoplasm</keyword>
<dbReference type="CDD" id="cd00555">
    <property type="entry name" value="Maf"/>
    <property type="match status" value="1"/>
</dbReference>
<dbReference type="Gene3D" id="3.90.950.10">
    <property type="match status" value="1"/>
</dbReference>
<dbReference type="InterPro" id="IPR003697">
    <property type="entry name" value="Maf-like"/>
</dbReference>
<organism evidence="5 6">
    <name type="scientific">Caulobacter rhizosphaerae</name>
    <dbReference type="NCBI Taxonomy" id="2010972"/>
    <lineage>
        <taxon>Bacteria</taxon>
        <taxon>Pseudomonadati</taxon>
        <taxon>Pseudomonadota</taxon>
        <taxon>Alphaproteobacteria</taxon>
        <taxon>Caulobacterales</taxon>
        <taxon>Caulobacteraceae</taxon>
        <taxon>Caulobacter</taxon>
    </lineage>
</organism>
<reference evidence="5 6" key="1">
    <citation type="submission" date="2023-07" db="EMBL/GenBank/DDBJ databases">
        <title>Sorghum-associated microbial communities from plants grown in Nebraska, USA.</title>
        <authorList>
            <person name="Schachtman D."/>
        </authorList>
    </citation>
    <scope>NUCLEOTIDE SEQUENCE [LARGE SCALE GENOMIC DNA]</scope>
    <source>
        <strain evidence="5 6">DS2154</strain>
    </source>
</reference>
<gene>
    <name evidence="5" type="ORF">J2800_004688</name>
</gene>
<comment type="subcellular location">
    <subcellularLocation>
        <location evidence="4">Cytoplasm</location>
    </subcellularLocation>
</comment>
<dbReference type="HAMAP" id="MF_00528">
    <property type="entry name" value="Maf"/>
    <property type="match status" value="1"/>
</dbReference>
<feature type="active site" description="Proton acceptor" evidence="4">
    <location>
        <position position="79"/>
    </location>
</feature>
<dbReference type="InterPro" id="IPR029001">
    <property type="entry name" value="ITPase-like_fam"/>
</dbReference>
<comment type="catalytic activity">
    <reaction evidence="4">
        <text>a 2'-deoxyribonucleoside 5'-triphosphate + H2O = a 2'-deoxyribonucleoside 5'-phosphate + diphosphate + H(+)</text>
        <dbReference type="Rhea" id="RHEA:44644"/>
        <dbReference type="ChEBI" id="CHEBI:15377"/>
        <dbReference type="ChEBI" id="CHEBI:15378"/>
        <dbReference type="ChEBI" id="CHEBI:33019"/>
        <dbReference type="ChEBI" id="CHEBI:61560"/>
        <dbReference type="ChEBI" id="CHEBI:65317"/>
        <dbReference type="EC" id="3.6.1.9"/>
    </reaction>
</comment>
<name>A0ABU1N660_9CAUL</name>
<evidence type="ECO:0000313" key="6">
    <source>
        <dbReference type="Proteomes" id="UP001262754"/>
    </source>
</evidence>
<dbReference type="EMBL" id="JAVDRL010000016">
    <property type="protein sequence ID" value="MDR6533918.1"/>
    <property type="molecule type" value="Genomic_DNA"/>
</dbReference>
<dbReference type="PANTHER" id="PTHR43213">
    <property type="entry name" value="BIFUNCTIONAL DTTP/UTP PYROPHOSPHATASE/METHYLTRANSFERASE PROTEIN-RELATED"/>
    <property type="match status" value="1"/>
</dbReference>
<keyword evidence="2 4" id="KW-0378">Hydrolase</keyword>
<comment type="cofactor">
    <cofactor evidence="1 4">
        <name>a divalent metal cation</name>
        <dbReference type="ChEBI" id="CHEBI:60240"/>
    </cofactor>
</comment>
<dbReference type="PANTHER" id="PTHR43213:SF5">
    <property type="entry name" value="BIFUNCTIONAL DTTP_UTP PYROPHOSPHATASE_METHYLTRANSFERASE PROTEIN-RELATED"/>
    <property type="match status" value="1"/>
</dbReference>
<keyword evidence="3 4" id="KW-0546">Nucleotide metabolism</keyword>
<dbReference type="SUPFAM" id="SSF52972">
    <property type="entry name" value="ITPase-like"/>
    <property type="match status" value="1"/>
</dbReference>
<evidence type="ECO:0000256" key="4">
    <source>
        <dbReference type="HAMAP-Rule" id="MF_00528"/>
    </source>
</evidence>
<comment type="function">
    <text evidence="4">Nucleoside triphosphate pyrophosphatase. May have a dual role in cell division arrest and in preventing the incorporation of modified nucleotides into cellular nucleic acids.</text>
</comment>
<protein>
    <recommendedName>
        <fullName evidence="4">Nucleoside triphosphate pyrophosphatase</fullName>
        <ecNumber evidence="4">3.6.1.9</ecNumber>
    </recommendedName>
    <alternativeName>
        <fullName evidence="4">Nucleotide pyrophosphatase</fullName>
        <shortName evidence="4">Nucleotide PPase</shortName>
    </alternativeName>
</protein>
<dbReference type="RefSeq" id="WP_310034969.1">
    <property type="nucleotide sequence ID" value="NZ_JAVDRL010000016.1"/>
</dbReference>
<accession>A0ABU1N660</accession>
<comment type="caution">
    <text evidence="5">The sequence shown here is derived from an EMBL/GenBank/DDBJ whole genome shotgun (WGS) entry which is preliminary data.</text>
</comment>
<dbReference type="Proteomes" id="UP001262754">
    <property type="component" value="Unassembled WGS sequence"/>
</dbReference>
<keyword evidence="6" id="KW-1185">Reference proteome</keyword>
<dbReference type="PIRSF" id="PIRSF006305">
    <property type="entry name" value="Maf"/>
    <property type="match status" value="1"/>
</dbReference>
<evidence type="ECO:0000256" key="3">
    <source>
        <dbReference type="ARBA" id="ARBA00023080"/>
    </source>
</evidence>
<comment type="similarity">
    <text evidence="4">Belongs to the Maf family.</text>
</comment>
<evidence type="ECO:0000256" key="2">
    <source>
        <dbReference type="ARBA" id="ARBA00022801"/>
    </source>
</evidence>
<sequence length="202" mass="21769">MTGSSRPPVTLASKSAARQAILRNAGVTFEAVGSGVDEDAAKAGLLAEGASPREVADALAELKAFKVSTKRPGLVIGSDQTLDLDGVLYDKVDTIEAARQRLVQLRGKVHKLHSAVVVARDGQPIWRVVETTKLSVRRFSDAWLDGYLERNAPDILSSVGCYFLEGEGVQMFDRIDGDYFAILGLPVVGLFDFLRLHGALES</sequence>
<dbReference type="Pfam" id="PF02545">
    <property type="entry name" value="Maf"/>
    <property type="match status" value="1"/>
</dbReference>